<evidence type="ECO:0000256" key="5">
    <source>
        <dbReference type="ARBA" id="ARBA00012927"/>
    </source>
</evidence>
<evidence type="ECO:0000313" key="11">
    <source>
        <dbReference type="Proteomes" id="UP000287605"/>
    </source>
</evidence>
<dbReference type="NCBIfam" id="TIGR00695">
    <property type="entry name" value="uxuA"/>
    <property type="match status" value="1"/>
</dbReference>
<evidence type="ECO:0000313" key="10">
    <source>
        <dbReference type="EMBL" id="RSU09570.1"/>
    </source>
</evidence>
<dbReference type="SUPFAM" id="SSF51658">
    <property type="entry name" value="Xylose isomerase-like"/>
    <property type="match status" value="1"/>
</dbReference>
<evidence type="ECO:0000256" key="8">
    <source>
        <dbReference type="ARBA" id="ARBA00023239"/>
    </source>
</evidence>
<gene>
    <name evidence="9" type="primary">uxuA</name>
    <name evidence="10" type="ORF">CBF29_11235</name>
</gene>
<accession>A0A430AN35</accession>
<dbReference type="UniPathway" id="UPA00246"/>
<evidence type="ECO:0000256" key="9">
    <source>
        <dbReference type="HAMAP-Rule" id="MF_00106"/>
    </source>
</evidence>
<comment type="similarity">
    <text evidence="4 9">Belongs to the mannonate dehydratase family.</text>
</comment>
<keyword evidence="11" id="KW-1185">Reference proteome</keyword>
<comment type="catalytic activity">
    <reaction evidence="1 9">
        <text>D-mannonate = 2-dehydro-3-deoxy-D-gluconate + H2O</text>
        <dbReference type="Rhea" id="RHEA:20097"/>
        <dbReference type="ChEBI" id="CHEBI:15377"/>
        <dbReference type="ChEBI" id="CHEBI:17767"/>
        <dbReference type="ChEBI" id="CHEBI:57990"/>
        <dbReference type="EC" id="4.2.1.8"/>
    </reaction>
</comment>
<name>A0A430AN35_9ENTE</name>
<dbReference type="AlphaFoldDB" id="A0A430AN35"/>
<dbReference type="OrthoDB" id="9780250at2"/>
<dbReference type="Gene3D" id="3.20.20.150">
    <property type="entry name" value="Divalent-metal-dependent TIM barrel enzymes"/>
    <property type="match status" value="1"/>
</dbReference>
<keyword evidence="6 9" id="KW-0408">Iron</keyword>
<dbReference type="NCBIfam" id="NF003027">
    <property type="entry name" value="PRK03906.1"/>
    <property type="match status" value="2"/>
</dbReference>
<dbReference type="EC" id="4.2.1.8" evidence="5 9"/>
<dbReference type="HAMAP" id="MF_00106">
    <property type="entry name" value="UxuA"/>
    <property type="match status" value="1"/>
</dbReference>
<comment type="function">
    <text evidence="2 9">Catalyzes the dehydration of D-mannonate.</text>
</comment>
<dbReference type="PIRSF" id="PIRSF016049">
    <property type="entry name" value="Man_dehyd"/>
    <property type="match status" value="1"/>
</dbReference>
<comment type="pathway">
    <text evidence="3 9">Carbohydrate metabolism; pentose and glucuronate interconversion.</text>
</comment>
<evidence type="ECO:0000256" key="7">
    <source>
        <dbReference type="ARBA" id="ARBA00023211"/>
    </source>
</evidence>
<dbReference type="InterPro" id="IPR036237">
    <property type="entry name" value="Xyl_isomerase-like_sf"/>
</dbReference>
<comment type="caution">
    <text evidence="10">The sequence shown here is derived from an EMBL/GenBank/DDBJ whole genome shotgun (WGS) entry which is preliminary data.</text>
</comment>
<dbReference type="EMBL" id="NGKA01000020">
    <property type="protein sequence ID" value="RSU09570.1"/>
    <property type="molecule type" value="Genomic_DNA"/>
</dbReference>
<sequence length="345" mass="39754">MELGFRWYGTEDSITLNHIRQIPNLKQIVSAIYNVPVGEIWPLEEIQRLETAVKKKSLAFEVIESVPVHEEIKLGGQKKDYWISNFQETLKNLGKCGIKTVCYNFMPVFDWTRTNLSFQHQDGSNSLSFSWEQLPEVNSLDSLPSLPGWDLSYQQEELHELFRRYQEVDEEKLWENLSYFLKKIIPAAKEAGIKMAIHPDDPPFSIFGLPRIITDDKAYKRLFDIDSSVENGITFCTGSLAANSKNDIYKMLDSYLKLGKVHFMHARNIQLHENGDFEETAHASNYGSIDMVRVIELLKKHQFTGCIRPDHGRMIFGETGRPGYGLYDRALGASYIYGIWETLNK</sequence>
<dbReference type="GO" id="GO:0008198">
    <property type="term" value="F:ferrous iron binding"/>
    <property type="evidence" value="ECO:0007669"/>
    <property type="project" value="TreeGrafter"/>
</dbReference>
<evidence type="ECO:0000256" key="2">
    <source>
        <dbReference type="ARBA" id="ARBA00002713"/>
    </source>
</evidence>
<keyword evidence="8 9" id="KW-0456">Lyase</keyword>
<organism evidence="10 11">
    <name type="scientific">Vagococcus elongatus</name>
    <dbReference type="NCBI Taxonomy" id="180344"/>
    <lineage>
        <taxon>Bacteria</taxon>
        <taxon>Bacillati</taxon>
        <taxon>Bacillota</taxon>
        <taxon>Bacilli</taxon>
        <taxon>Lactobacillales</taxon>
        <taxon>Enterococcaceae</taxon>
        <taxon>Vagococcus</taxon>
    </lineage>
</organism>
<dbReference type="GO" id="GO:0008927">
    <property type="term" value="F:mannonate dehydratase activity"/>
    <property type="evidence" value="ECO:0007669"/>
    <property type="project" value="UniProtKB-UniRule"/>
</dbReference>
<dbReference type="Proteomes" id="UP000287605">
    <property type="component" value="Unassembled WGS sequence"/>
</dbReference>
<protein>
    <recommendedName>
        <fullName evidence="5 9">Mannonate dehydratase</fullName>
        <ecNumber evidence="5 9">4.2.1.8</ecNumber>
    </recommendedName>
    <alternativeName>
        <fullName evidence="9">D-mannonate hydro-lyase</fullName>
    </alternativeName>
</protein>
<proteinExistence type="inferred from homology"/>
<dbReference type="Pfam" id="PF03786">
    <property type="entry name" value="UxuA"/>
    <property type="match status" value="1"/>
</dbReference>
<evidence type="ECO:0000256" key="6">
    <source>
        <dbReference type="ARBA" id="ARBA00023004"/>
    </source>
</evidence>
<dbReference type="GO" id="GO:0042840">
    <property type="term" value="P:D-glucuronate catabolic process"/>
    <property type="evidence" value="ECO:0007669"/>
    <property type="project" value="TreeGrafter"/>
</dbReference>
<reference evidence="10 11" key="1">
    <citation type="submission" date="2017-05" db="EMBL/GenBank/DDBJ databases">
        <title>Vagococcus spp. assemblies.</title>
        <authorList>
            <person name="Gulvik C.A."/>
        </authorList>
    </citation>
    <scope>NUCLEOTIDE SEQUENCE [LARGE SCALE GENOMIC DNA]</scope>
    <source>
        <strain evidence="10 11">CCUG 51432</strain>
    </source>
</reference>
<dbReference type="GO" id="GO:0030145">
    <property type="term" value="F:manganese ion binding"/>
    <property type="evidence" value="ECO:0007669"/>
    <property type="project" value="TreeGrafter"/>
</dbReference>
<evidence type="ECO:0000256" key="1">
    <source>
        <dbReference type="ARBA" id="ARBA00001794"/>
    </source>
</evidence>
<comment type="cofactor">
    <cofactor evidence="9">
        <name>Fe(2+)</name>
        <dbReference type="ChEBI" id="CHEBI:29033"/>
    </cofactor>
    <cofactor evidence="9">
        <name>Mn(2+)</name>
        <dbReference type="ChEBI" id="CHEBI:29035"/>
    </cofactor>
</comment>
<dbReference type="RefSeq" id="WP_126809821.1">
    <property type="nucleotide sequence ID" value="NZ_NGKA01000020.1"/>
</dbReference>
<dbReference type="PANTHER" id="PTHR30387">
    <property type="entry name" value="MANNONATE DEHYDRATASE"/>
    <property type="match status" value="1"/>
</dbReference>
<keyword evidence="7 9" id="KW-0464">Manganese</keyword>
<evidence type="ECO:0000256" key="3">
    <source>
        <dbReference type="ARBA" id="ARBA00004892"/>
    </source>
</evidence>
<evidence type="ECO:0000256" key="4">
    <source>
        <dbReference type="ARBA" id="ARBA00007389"/>
    </source>
</evidence>
<dbReference type="PANTHER" id="PTHR30387:SF2">
    <property type="entry name" value="MANNONATE DEHYDRATASE"/>
    <property type="match status" value="1"/>
</dbReference>
<dbReference type="InterPro" id="IPR004628">
    <property type="entry name" value="Man_deHydtase"/>
</dbReference>